<protein>
    <submittedName>
        <fullName evidence="3">Uncharacterized protein</fullName>
    </submittedName>
</protein>
<keyword evidence="1" id="KW-0853">WD repeat</keyword>
<keyword evidence="4" id="KW-1185">Reference proteome</keyword>
<reference evidence="3" key="3">
    <citation type="submission" date="2015-02" db="UniProtKB">
        <authorList>
            <consortium name="EnsemblProtists"/>
        </authorList>
    </citation>
    <scope>IDENTIFICATION</scope>
    <source>
        <strain evidence="3">DAOM BR144</strain>
    </source>
</reference>
<dbReference type="AlphaFoldDB" id="K3WYA3"/>
<feature type="region of interest" description="Disordered" evidence="2">
    <location>
        <begin position="33"/>
        <end position="79"/>
    </location>
</feature>
<dbReference type="Proteomes" id="UP000019132">
    <property type="component" value="Unassembled WGS sequence"/>
</dbReference>
<dbReference type="Gene3D" id="2.130.10.10">
    <property type="entry name" value="YVTN repeat-like/Quinoprotein amine dehydrogenase"/>
    <property type="match status" value="1"/>
</dbReference>
<proteinExistence type="predicted"/>
<sequence>MELQCLSELEQSIENSHVPSLLHMFAYERAATTNQTSSSRSEEDASKEASSTFSLTDLKEQTSSYPNRCSKDGEQTTQESEGMHIFAGDDQGFVSVWFVPHHHVNDAKSTTSVHLLASNDATSETATSATNSSATVMFQHEEMVLGYDAIAGLYMRALEKNHAEAMPQSNPTGRYPSLTRREKKASSQRILAPRLRWRAHSGPILCLNFAIDPLVALTSSTRGRIKVWSFDGELLGILDDFASRRKPVTQPWCFPVDMTERRRRKEHAAQQFLEKSKGLFRRNKQARMSIMQERLSLSHEELTFNYTAEKKTIQSRRHSRWSNIQVRGSDVTRAIRKFILKQAALAQGSPTPSALRRNGTNHEPSLQVVLKEIDQLQLQTSARGAAGENNPSLIRKKYP</sequence>
<dbReference type="HOGENOM" id="CLU_691875_0_0_1"/>
<dbReference type="EnsemblProtists" id="PYU1_T009952">
    <property type="protein sequence ID" value="PYU1_T009952"/>
    <property type="gene ID" value="PYU1_G009934"/>
</dbReference>
<dbReference type="SUPFAM" id="SSF50978">
    <property type="entry name" value="WD40 repeat-like"/>
    <property type="match status" value="1"/>
</dbReference>
<evidence type="ECO:0000256" key="2">
    <source>
        <dbReference type="SAM" id="MobiDB-lite"/>
    </source>
</evidence>
<reference evidence="4" key="2">
    <citation type="submission" date="2010-04" db="EMBL/GenBank/DDBJ databases">
        <authorList>
            <person name="Buell R."/>
            <person name="Hamilton J."/>
            <person name="Hostetler J."/>
        </authorList>
    </citation>
    <scope>NUCLEOTIDE SEQUENCE [LARGE SCALE GENOMIC DNA]</scope>
    <source>
        <strain evidence="4">DAOM:BR144</strain>
    </source>
</reference>
<feature type="repeat" description="WD" evidence="1">
    <location>
        <begin position="197"/>
        <end position="231"/>
    </location>
</feature>
<evidence type="ECO:0000256" key="1">
    <source>
        <dbReference type="PROSITE-ProRule" id="PRU00221"/>
    </source>
</evidence>
<dbReference type="VEuPathDB" id="FungiDB:PYU1_G009934"/>
<dbReference type="EMBL" id="GL376624">
    <property type="status" value="NOT_ANNOTATED_CDS"/>
    <property type="molecule type" value="Genomic_DNA"/>
</dbReference>
<dbReference type="InterPro" id="IPR036322">
    <property type="entry name" value="WD40_repeat_dom_sf"/>
</dbReference>
<accession>K3WYA3</accession>
<feature type="compositionally biased region" description="Polar residues" evidence="2">
    <location>
        <begin position="48"/>
        <end position="67"/>
    </location>
</feature>
<feature type="region of interest" description="Disordered" evidence="2">
    <location>
        <begin position="164"/>
        <end position="186"/>
    </location>
</feature>
<dbReference type="PROSITE" id="PS50082">
    <property type="entry name" value="WD_REPEATS_2"/>
    <property type="match status" value="1"/>
</dbReference>
<dbReference type="InterPro" id="IPR015943">
    <property type="entry name" value="WD40/YVTN_repeat-like_dom_sf"/>
</dbReference>
<evidence type="ECO:0000313" key="3">
    <source>
        <dbReference type="EnsemblProtists" id="PYU1_T009952"/>
    </source>
</evidence>
<dbReference type="InterPro" id="IPR001680">
    <property type="entry name" value="WD40_rpt"/>
</dbReference>
<dbReference type="eggNOG" id="ENOG502RPUY">
    <property type="taxonomic scope" value="Eukaryota"/>
</dbReference>
<name>K3WYA3_GLOUD</name>
<organism evidence="3 4">
    <name type="scientific">Globisporangium ultimum (strain ATCC 200006 / CBS 805.95 / DAOM BR144)</name>
    <name type="common">Pythium ultimum</name>
    <dbReference type="NCBI Taxonomy" id="431595"/>
    <lineage>
        <taxon>Eukaryota</taxon>
        <taxon>Sar</taxon>
        <taxon>Stramenopiles</taxon>
        <taxon>Oomycota</taxon>
        <taxon>Peronosporomycetes</taxon>
        <taxon>Pythiales</taxon>
        <taxon>Pythiaceae</taxon>
        <taxon>Globisporangium</taxon>
    </lineage>
</organism>
<dbReference type="InParanoid" id="K3WYA3"/>
<reference evidence="4" key="1">
    <citation type="journal article" date="2010" name="Genome Biol.">
        <title>Genome sequence of the necrotrophic plant pathogen Pythium ultimum reveals original pathogenicity mechanisms and effector repertoire.</title>
        <authorList>
            <person name="Levesque C.A."/>
            <person name="Brouwer H."/>
            <person name="Cano L."/>
            <person name="Hamilton J.P."/>
            <person name="Holt C."/>
            <person name="Huitema E."/>
            <person name="Raffaele S."/>
            <person name="Robideau G.P."/>
            <person name="Thines M."/>
            <person name="Win J."/>
            <person name="Zerillo M.M."/>
            <person name="Beakes G.W."/>
            <person name="Boore J.L."/>
            <person name="Busam D."/>
            <person name="Dumas B."/>
            <person name="Ferriera S."/>
            <person name="Fuerstenberg S.I."/>
            <person name="Gachon C.M."/>
            <person name="Gaulin E."/>
            <person name="Govers F."/>
            <person name="Grenville-Briggs L."/>
            <person name="Horner N."/>
            <person name="Hostetler J."/>
            <person name="Jiang R.H."/>
            <person name="Johnson J."/>
            <person name="Krajaejun T."/>
            <person name="Lin H."/>
            <person name="Meijer H.J."/>
            <person name="Moore B."/>
            <person name="Morris P."/>
            <person name="Phuntmart V."/>
            <person name="Puiu D."/>
            <person name="Shetty J."/>
            <person name="Stajich J.E."/>
            <person name="Tripathy S."/>
            <person name="Wawra S."/>
            <person name="van West P."/>
            <person name="Whitty B.R."/>
            <person name="Coutinho P.M."/>
            <person name="Henrissat B."/>
            <person name="Martin F."/>
            <person name="Thomas P.D."/>
            <person name="Tyler B.M."/>
            <person name="De Vries R.P."/>
            <person name="Kamoun S."/>
            <person name="Yandell M."/>
            <person name="Tisserat N."/>
            <person name="Buell C.R."/>
        </authorList>
    </citation>
    <scope>NUCLEOTIDE SEQUENCE</scope>
    <source>
        <strain evidence="4">DAOM:BR144</strain>
    </source>
</reference>
<evidence type="ECO:0000313" key="4">
    <source>
        <dbReference type="Proteomes" id="UP000019132"/>
    </source>
</evidence>